<dbReference type="PRINTS" id="PR00103">
    <property type="entry name" value="CAMPKINASE"/>
</dbReference>
<dbReference type="GO" id="GO:0030553">
    <property type="term" value="F:cGMP binding"/>
    <property type="evidence" value="ECO:0007669"/>
    <property type="project" value="UniProtKB-KW"/>
</dbReference>
<dbReference type="PROSITE" id="PS00889">
    <property type="entry name" value="CNMP_BINDING_2"/>
    <property type="match status" value="1"/>
</dbReference>
<accession>A0A1Q9E651</accession>
<dbReference type="GO" id="GO:0005524">
    <property type="term" value="F:ATP binding"/>
    <property type="evidence" value="ECO:0007669"/>
    <property type="project" value="UniProtKB-UniRule"/>
</dbReference>
<dbReference type="Proteomes" id="UP000186817">
    <property type="component" value="Unassembled WGS sequence"/>
</dbReference>
<dbReference type="InterPro" id="IPR017441">
    <property type="entry name" value="Protein_kinase_ATP_BS"/>
</dbReference>
<proteinExistence type="predicted"/>
<dbReference type="InterPro" id="IPR018490">
    <property type="entry name" value="cNMP-bd_dom_sf"/>
</dbReference>
<dbReference type="SMART" id="SM00100">
    <property type="entry name" value="cNMP"/>
    <property type="match status" value="4"/>
</dbReference>
<evidence type="ECO:0000256" key="9">
    <source>
        <dbReference type="ARBA" id="ARBA00022840"/>
    </source>
</evidence>
<keyword evidence="2" id="KW-0963">Cytoplasm</keyword>
<evidence type="ECO:0000259" key="16">
    <source>
        <dbReference type="PROSITE" id="PS50042"/>
    </source>
</evidence>
<dbReference type="SUPFAM" id="SSF56112">
    <property type="entry name" value="Protein kinase-like (PK-like)"/>
    <property type="match status" value="1"/>
</dbReference>
<evidence type="ECO:0000256" key="12">
    <source>
        <dbReference type="ARBA" id="ARBA00024113"/>
    </source>
</evidence>
<dbReference type="InterPro" id="IPR014710">
    <property type="entry name" value="RmlC-like_jellyroll"/>
</dbReference>
<evidence type="ECO:0000256" key="6">
    <source>
        <dbReference type="ARBA" id="ARBA00022723"/>
    </source>
</evidence>
<evidence type="ECO:0000256" key="4">
    <source>
        <dbReference type="ARBA" id="ARBA00022535"/>
    </source>
</evidence>
<evidence type="ECO:0000256" key="1">
    <source>
        <dbReference type="ARBA" id="ARBA00001946"/>
    </source>
</evidence>
<dbReference type="Gene3D" id="2.60.120.10">
    <property type="entry name" value="Jelly Rolls"/>
    <property type="match status" value="4"/>
</dbReference>
<dbReference type="InterPro" id="IPR000595">
    <property type="entry name" value="cNMP-bd_dom"/>
</dbReference>
<feature type="region of interest" description="Disordered" evidence="14">
    <location>
        <begin position="882"/>
        <end position="922"/>
    </location>
</feature>
<dbReference type="PROSITE" id="PS50011">
    <property type="entry name" value="PROTEIN_KINASE_DOM"/>
    <property type="match status" value="1"/>
</dbReference>
<dbReference type="GO" id="GO:0046872">
    <property type="term" value="F:metal ion binding"/>
    <property type="evidence" value="ECO:0007669"/>
    <property type="project" value="UniProtKB-KW"/>
</dbReference>
<gene>
    <name evidence="17" type="primary">egl-4</name>
    <name evidence="17" type="ORF">AK812_SmicGene14220</name>
</gene>
<keyword evidence="18" id="KW-1185">Reference proteome</keyword>
<dbReference type="OMA" id="LYMCMET"/>
<dbReference type="CDD" id="cd00038">
    <property type="entry name" value="CAP_ED"/>
    <property type="match status" value="4"/>
</dbReference>
<dbReference type="GO" id="GO:0005952">
    <property type="term" value="C:cAMP-dependent protein kinase complex"/>
    <property type="evidence" value="ECO:0007669"/>
    <property type="project" value="TreeGrafter"/>
</dbReference>
<dbReference type="SMART" id="SM00220">
    <property type="entry name" value="S_TKc"/>
    <property type="match status" value="1"/>
</dbReference>
<sequence>MLMRRPKLSYVPDLVEGSLDDPRLHHNVAAGQEVMLLLTSFDVINCALCFANLCMGSCATALKRKDKVHPGSEDYSRVVPGFPEANAGLDASNGSAAPAQGRKANKLQRVLRGGGKEAAAPKSVKATVSAEHRRFILKVLQKHFVFGNLDDEEQEMVVDHFEMQQSKPEEIIFSQDEVGDCWYIIQSGAFEVCVGTTAVRQLRAKHSFGELAMLYSVPRTATVISKEKGVLWKMDADQFRVCMQQLSSKSMRRALEFFEADPNYRHMSKEEKSVLATACSVQNFAAGDVILREGEVGEWMFIVIEGTVKTVDPFGNSEIRKPGTLLGSSGVMYSSLTCSGATAVDKVTCLALGRKSLESLLGPGGSVLRRSAIKALLMDNVEHVDYFKELSDSELHKVVDLFEETSFPPLGTIVSAGAPAQLIVVVAGKVAIIGSDTEEAQDAATLEKQAVNVLLPGQVHGARSLLNNTPMEYKLVALEGTQLHRVSHGMVSQILGGDLGEVVRFNEIKRVLGDIFLFKNLQNDQMERVVRSLEKCEFASGQVVVEQGEEANHFYLIRSGTIAVFRNGERLRSLLKWDYFGERGLLLQENRSATCQAEEPSVLLRLEKAVFADIVGIFRKELEHRMMLQDLKIEMSDLYVKAVVGRGSFGLVKLVYHKRDRQKYYALKCIGKKQVVQQKQEKSMILEREINSQCYHPCIMHFITTFQDAKNVYFLTEFLGGGDLFTAIREIGNLSKRQSQFFGGCITLALEYLHGRSIMYRDLKPENVVLDFRGNAKLVDFGCCKKCLQSNTLVGTPEYFAPESIIGKGYTCAVDWWALGVMMHEFIVGPLPFGRDTDDQLQLLKEIMEAPLAFPSYISDKTAISLISQLLERTPELRLGAGSRGAKESWEIPSDAGQPVCPEVGNEGSQSMDPAMEWAKDF</sequence>
<dbReference type="PROSITE" id="PS50042">
    <property type="entry name" value="CNMP_BINDING_3"/>
    <property type="match status" value="4"/>
</dbReference>
<dbReference type="Pfam" id="PF00069">
    <property type="entry name" value="Pkinase"/>
    <property type="match status" value="1"/>
</dbReference>
<keyword evidence="10" id="KW-0460">Magnesium</keyword>
<evidence type="ECO:0000256" key="13">
    <source>
        <dbReference type="PROSITE-ProRule" id="PRU10141"/>
    </source>
</evidence>
<keyword evidence="3" id="KW-0723">Serine/threonine-protein kinase</keyword>
<dbReference type="Pfam" id="PF00027">
    <property type="entry name" value="cNMP_binding"/>
    <property type="match status" value="4"/>
</dbReference>
<feature type="domain" description="Cyclic nucleotide-binding" evidence="16">
    <location>
        <begin position="263"/>
        <end position="370"/>
    </location>
</feature>
<keyword evidence="4" id="KW-0140">cGMP</keyword>
<feature type="binding site" evidence="13">
    <location>
        <position position="672"/>
    </location>
    <ligand>
        <name>ATP</name>
        <dbReference type="ChEBI" id="CHEBI:30616"/>
    </ligand>
</feature>
<protein>
    <recommendedName>
        <fullName evidence="12">cGMP-dependent protein kinase</fullName>
    </recommendedName>
</protein>
<dbReference type="InterPro" id="IPR011009">
    <property type="entry name" value="Kinase-like_dom_sf"/>
</dbReference>
<evidence type="ECO:0000256" key="7">
    <source>
        <dbReference type="ARBA" id="ARBA00022741"/>
    </source>
</evidence>
<keyword evidence="6" id="KW-0479">Metal-binding</keyword>
<dbReference type="EMBL" id="LSRX01000251">
    <property type="protein sequence ID" value="OLQ02889.1"/>
    <property type="molecule type" value="Genomic_DNA"/>
</dbReference>
<dbReference type="SUPFAM" id="SSF51206">
    <property type="entry name" value="cAMP-binding domain-like"/>
    <property type="match status" value="4"/>
</dbReference>
<dbReference type="Gene3D" id="1.10.510.10">
    <property type="entry name" value="Transferase(Phosphotransferase) domain 1"/>
    <property type="match status" value="1"/>
</dbReference>
<name>A0A1Q9E651_SYMMI</name>
<reference evidence="17 18" key="1">
    <citation type="submission" date="2016-02" db="EMBL/GenBank/DDBJ databases">
        <title>Genome analysis of coral dinoflagellate symbionts highlights evolutionary adaptations to a symbiotic lifestyle.</title>
        <authorList>
            <person name="Aranda M."/>
            <person name="Li Y."/>
            <person name="Liew Y.J."/>
            <person name="Baumgarten S."/>
            <person name="Simakov O."/>
            <person name="Wilson M."/>
            <person name="Piel J."/>
            <person name="Ashoor H."/>
            <person name="Bougouffa S."/>
            <person name="Bajic V.B."/>
            <person name="Ryu T."/>
            <person name="Ravasi T."/>
            <person name="Bayer T."/>
            <person name="Micklem G."/>
            <person name="Kim H."/>
            <person name="Bhak J."/>
            <person name="Lajeunesse T.C."/>
            <person name="Voolstra C.R."/>
        </authorList>
    </citation>
    <scope>NUCLEOTIDE SEQUENCE [LARGE SCALE GENOMIC DNA]</scope>
    <source>
        <strain evidence="17 18">CCMP2467</strain>
    </source>
</reference>
<feature type="domain" description="Cyclic nucleotide-binding" evidence="16">
    <location>
        <begin position="145"/>
        <end position="260"/>
    </location>
</feature>
<keyword evidence="8 17" id="KW-0418">Kinase</keyword>
<dbReference type="Gene3D" id="3.30.200.20">
    <property type="entry name" value="Phosphorylase Kinase, domain 1"/>
    <property type="match status" value="1"/>
</dbReference>
<evidence type="ECO:0000256" key="2">
    <source>
        <dbReference type="ARBA" id="ARBA00022490"/>
    </source>
</evidence>
<keyword evidence="7 13" id="KW-0547">Nucleotide-binding</keyword>
<evidence type="ECO:0000256" key="11">
    <source>
        <dbReference type="ARBA" id="ARBA00022992"/>
    </source>
</evidence>
<evidence type="ECO:0000256" key="3">
    <source>
        <dbReference type="ARBA" id="ARBA00022527"/>
    </source>
</evidence>
<keyword evidence="5" id="KW-0808">Transferase</keyword>
<dbReference type="InterPro" id="IPR018488">
    <property type="entry name" value="cNMP-bd_CS"/>
</dbReference>
<evidence type="ECO:0000256" key="8">
    <source>
        <dbReference type="ARBA" id="ARBA00022777"/>
    </source>
</evidence>
<keyword evidence="9 13" id="KW-0067">ATP-binding</keyword>
<feature type="domain" description="Protein kinase" evidence="15">
    <location>
        <begin position="638"/>
        <end position="891"/>
    </location>
</feature>
<dbReference type="GO" id="GO:0004691">
    <property type="term" value="F:cAMP-dependent protein kinase activity"/>
    <property type="evidence" value="ECO:0007669"/>
    <property type="project" value="TreeGrafter"/>
</dbReference>
<evidence type="ECO:0000313" key="18">
    <source>
        <dbReference type="Proteomes" id="UP000186817"/>
    </source>
</evidence>
<evidence type="ECO:0000313" key="17">
    <source>
        <dbReference type="EMBL" id="OLQ02889.1"/>
    </source>
</evidence>
<evidence type="ECO:0000256" key="14">
    <source>
        <dbReference type="SAM" id="MobiDB-lite"/>
    </source>
</evidence>
<feature type="domain" description="Cyclic nucleotide-binding" evidence="16">
    <location>
        <begin position="517"/>
        <end position="616"/>
    </location>
</feature>
<organism evidence="17 18">
    <name type="scientific">Symbiodinium microadriaticum</name>
    <name type="common">Dinoflagellate</name>
    <name type="synonym">Zooxanthella microadriatica</name>
    <dbReference type="NCBI Taxonomy" id="2951"/>
    <lineage>
        <taxon>Eukaryota</taxon>
        <taxon>Sar</taxon>
        <taxon>Alveolata</taxon>
        <taxon>Dinophyceae</taxon>
        <taxon>Suessiales</taxon>
        <taxon>Symbiodiniaceae</taxon>
        <taxon>Symbiodinium</taxon>
    </lineage>
</organism>
<dbReference type="PANTHER" id="PTHR24353:SF37">
    <property type="entry name" value="CAMP-DEPENDENT PROTEIN KINASE CATALYTIC SUBUNIT PRKX"/>
    <property type="match status" value="1"/>
</dbReference>
<dbReference type="OrthoDB" id="100546at2759"/>
<dbReference type="PROSITE" id="PS00108">
    <property type="entry name" value="PROTEIN_KINASE_ST"/>
    <property type="match status" value="1"/>
</dbReference>
<feature type="domain" description="Cyclic nucleotide-binding" evidence="16">
    <location>
        <begin position="386"/>
        <end position="496"/>
    </location>
</feature>
<dbReference type="PANTHER" id="PTHR24353">
    <property type="entry name" value="CYCLIC NUCLEOTIDE-DEPENDENT PROTEIN KINASE"/>
    <property type="match status" value="1"/>
</dbReference>
<keyword evidence="11" id="KW-0142">cGMP-binding</keyword>
<dbReference type="InterPro" id="IPR008271">
    <property type="entry name" value="Ser/Thr_kinase_AS"/>
</dbReference>
<dbReference type="InterPro" id="IPR000719">
    <property type="entry name" value="Prot_kinase_dom"/>
</dbReference>
<comment type="caution">
    <text evidence="17">The sequence shown here is derived from an EMBL/GenBank/DDBJ whole genome shotgun (WGS) entry which is preliminary data.</text>
</comment>
<dbReference type="AlphaFoldDB" id="A0A1Q9E651"/>
<dbReference type="PROSITE" id="PS00888">
    <property type="entry name" value="CNMP_BINDING_1"/>
    <property type="match status" value="1"/>
</dbReference>
<dbReference type="PROSITE" id="PS00107">
    <property type="entry name" value="PROTEIN_KINASE_ATP"/>
    <property type="match status" value="1"/>
</dbReference>
<evidence type="ECO:0000256" key="5">
    <source>
        <dbReference type="ARBA" id="ARBA00022679"/>
    </source>
</evidence>
<comment type="cofactor">
    <cofactor evidence="1">
        <name>Mg(2+)</name>
        <dbReference type="ChEBI" id="CHEBI:18420"/>
    </cofactor>
</comment>
<evidence type="ECO:0000256" key="10">
    <source>
        <dbReference type="ARBA" id="ARBA00022842"/>
    </source>
</evidence>
<evidence type="ECO:0000259" key="15">
    <source>
        <dbReference type="PROSITE" id="PS50011"/>
    </source>
</evidence>